<organism evidence="1 2">
    <name type="scientific">Microbacterium protaetiae</name>
    <dbReference type="NCBI Taxonomy" id="2509458"/>
    <lineage>
        <taxon>Bacteria</taxon>
        <taxon>Bacillati</taxon>
        <taxon>Actinomycetota</taxon>
        <taxon>Actinomycetes</taxon>
        <taxon>Micrococcales</taxon>
        <taxon>Microbacteriaceae</taxon>
        <taxon>Microbacterium</taxon>
    </lineage>
</organism>
<reference evidence="1 2" key="1">
    <citation type="submission" date="2019-01" db="EMBL/GenBank/DDBJ databases">
        <title>Genome sequencing of strain DFW100M-13.</title>
        <authorList>
            <person name="Heo J."/>
            <person name="Kim S.-J."/>
            <person name="Kim J.-S."/>
            <person name="Hong S.-B."/>
            <person name="Kwon S.-W."/>
        </authorList>
    </citation>
    <scope>NUCLEOTIDE SEQUENCE [LARGE SCALE GENOMIC DNA]</scope>
    <source>
        <strain evidence="1 2">DFW100M-13</strain>
    </source>
</reference>
<protein>
    <recommendedName>
        <fullName evidence="3">DUF1436 family protein</fullName>
    </recommendedName>
</protein>
<dbReference type="KEGG" id="mprt:ET475_15725"/>
<dbReference type="Proteomes" id="UP000293995">
    <property type="component" value="Chromosome"/>
</dbReference>
<dbReference type="OrthoDB" id="5074049at2"/>
<dbReference type="EMBL" id="CP035494">
    <property type="protein sequence ID" value="QAY61287.1"/>
    <property type="molecule type" value="Genomic_DNA"/>
</dbReference>
<dbReference type="InterPro" id="IPR037891">
    <property type="entry name" value="Cdil-like_sf"/>
</dbReference>
<gene>
    <name evidence="1" type="ORF">ET475_15725</name>
</gene>
<dbReference type="SUPFAM" id="SSF160207">
    <property type="entry name" value="NMB0488-like"/>
    <property type="match status" value="1"/>
</dbReference>
<sequence length="153" mass="16900">MTRHEVGIDKQRDGRYFVQAFSKTANGFLIVDGLPEVLDAHAVELAIGEAALRALHLSCSRVLPARDLRADPPDREFLAWLGVASYAKYMKGVKEVSLRSEFDETPETIQVIPNRNGGRDGFTDIKEHAVTITYENPTQLGQAVLDAFQDATA</sequence>
<proteinExistence type="predicted"/>
<dbReference type="AlphaFoldDB" id="A0A4P6EM25"/>
<dbReference type="RefSeq" id="WP_129392430.1">
    <property type="nucleotide sequence ID" value="NZ_CP035494.1"/>
</dbReference>
<evidence type="ECO:0008006" key="3">
    <source>
        <dbReference type="Google" id="ProtNLM"/>
    </source>
</evidence>
<name>A0A4P6EM25_9MICO</name>
<evidence type="ECO:0000313" key="2">
    <source>
        <dbReference type="Proteomes" id="UP000293995"/>
    </source>
</evidence>
<evidence type="ECO:0000313" key="1">
    <source>
        <dbReference type="EMBL" id="QAY61287.1"/>
    </source>
</evidence>
<dbReference type="Gene3D" id="3.40.1590.10">
    <property type="entry name" value="NMB0488-like"/>
    <property type="match status" value="1"/>
</dbReference>
<keyword evidence="2" id="KW-1185">Reference proteome</keyword>
<accession>A0A4P6EM25</accession>